<dbReference type="InterPro" id="IPR036249">
    <property type="entry name" value="Thioredoxin-like_sf"/>
</dbReference>
<keyword evidence="4" id="KW-1015">Disulfide bond</keyword>
<keyword evidence="5" id="KW-0676">Redox-active center</keyword>
<sequence length="178" mass="19573">MSHLRIPVSDQDHSIGPVDAPVTLVEYGDYQCPYCGEAFPVVKQILERYDGEIRFVFRNFPIQEIHPEAVDAAFVAEFAADHGDFWRAHDLLYENQSELGPQLYQQICDTLGLSVADLQKAAKESTYSARIRADEEGGIRSGVNGTPTFFLNGAIVEAGTGGLADAVRSALADPRRRS</sequence>
<keyword evidence="3" id="KW-0560">Oxidoreductase</keyword>
<keyword evidence="2" id="KW-0732">Signal</keyword>
<dbReference type="GO" id="GO:0016491">
    <property type="term" value="F:oxidoreductase activity"/>
    <property type="evidence" value="ECO:0007669"/>
    <property type="project" value="UniProtKB-KW"/>
</dbReference>
<dbReference type="InterPro" id="IPR013766">
    <property type="entry name" value="Thioredoxin_domain"/>
</dbReference>
<reference evidence="7 8" key="1">
    <citation type="submission" date="2019-08" db="EMBL/GenBank/DDBJ databases">
        <authorList>
            <person name="Dong K."/>
        </authorList>
    </citation>
    <scope>NUCLEOTIDE SEQUENCE [LARGE SCALE GENOMIC DNA]</scope>
    <source>
        <strain evidence="7 8">JCM14558</strain>
    </source>
</reference>
<feature type="domain" description="Thioredoxin" evidence="6">
    <location>
        <begin position="1"/>
        <end position="172"/>
    </location>
</feature>
<organism evidence="7 8">
    <name type="scientific">Microbacterium hatanonis</name>
    <dbReference type="NCBI Taxonomy" id="404366"/>
    <lineage>
        <taxon>Bacteria</taxon>
        <taxon>Bacillati</taxon>
        <taxon>Actinomycetota</taxon>
        <taxon>Actinomycetes</taxon>
        <taxon>Micrococcales</taxon>
        <taxon>Microbacteriaceae</taxon>
        <taxon>Microbacterium</taxon>
    </lineage>
</organism>
<dbReference type="Pfam" id="PF13462">
    <property type="entry name" value="Thioredoxin_4"/>
    <property type="match status" value="1"/>
</dbReference>
<dbReference type="SUPFAM" id="SSF52833">
    <property type="entry name" value="Thioredoxin-like"/>
    <property type="match status" value="1"/>
</dbReference>
<keyword evidence="8" id="KW-1185">Reference proteome</keyword>
<protein>
    <submittedName>
        <fullName evidence="7">Thioredoxin domain-containing protein</fullName>
    </submittedName>
</protein>
<dbReference type="Gene3D" id="3.40.30.10">
    <property type="entry name" value="Glutaredoxin"/>
    <property type="match status" value="1"/>
</dbReference>
<accession>A0A5C8I006</accession>
<dbReference type="InterPro" id="IPR012336">
    <property type="entry name" value="Thioredoxin-like_fold"/>
</dbReference>
<proteinExistence type="inferred from homology"/>
<name>A0A5C8I006_9MICO</name>
<evidence type="ECO:0000259" key="6">
    <source>
        <dbReference type="PROSITE" id="PS51352"/>
    </source>
</evidence>
<comment type="caution">
    <text evidence="7">The sequence shown here is derived from an EMBL/GenBank/DDBJ whole genome shotgun (WGS) entry which is preliminary data.</text>
</comment>
<dbReference type="AlphaFoldDB" id="A0A5C8I006"/>
<evidence type="ECO:0000256" key="4">
    <source>
        <dbReference type="ARBA" id="ARBA00023157"/>
    </source>
</evidence>
<dbReference type="EMBL" id="VRSV01000001">
    <property type="protein sequence ID" value="TXK12186.1"/>
    <property type="molecule type" value="Genomic_DNA"/>
</dbReference>
<evidence type="ECO:0000256" key="2">
    <source>
        <dbReference type="ARBA" id="ARBA00022729"/>
    </source>
</evidence>
<dbReference type="Proteomes" id="UP000321034">
    <property type="component" value="Unassembled WGS sequence"/>
</dbReference>
<dbReference type="OrthoDB" id="117402at2"/>
<dbReference type="PROSITE" id="PS51352">
    <property type="entry name" value="THIOREDOXIN_2"/>
    <property type="match status" value="1"/>
</dbReference>
<evidence type="ECO:0000313" key="8">
    <source>
        <dbReference type="Proteomes" id="UP000321034"/>
    </source>
</evidence>
<evidence type="ECO:0000256" key="5">
    <source>
        <dbReference type="ARBA" id="ARBA00023284"/>
    </source>
</evidence>
<dbReference type="PANTHER" id="PTHR13887">
    <property type="entry name" value="GLUTATHIONE S-TRANSFERASE KAPPA"/>
    <property type="match status" value="1"/>
</dbReference>
<evidence type="ECO:0000313" key="7">
    <source>
        <dbReference type="EMBL" id="TXK12186.1"/>
    </source>
</evidence>
<dbReference type="RefSeq" id="WP_147892927.1">
    <property type="nucleotide sequence ID" value="NZ_BAAANR010000001.1"/>
</dbReference>
<evidence type="ECO:0000256" key="3">
    <source>
        <dbReference type="ARBA" id="ARBA00023002"/>
    </source>
</evidence>
<evidence type="ECO:0000256" key="1">
    <source>
        <dbReference type="ARBA" id="ARBA00005791"/>
    </source>
</evidence>
<dbReference type="PANTHER" id="PTHR13887:SF14">
    <property type="entry name" value="DISULFIDE BOND FORMATION PROTEIN D"/>
    <property type="match status" value="1"/>
</dbReference>
<gene>
    <name evidence="7" type="ORF">FVP77_01455</name>
</gene>
<comment type="similarity">
    <text evidence="1">Belongs to the thioredoxin family. DsbA subfamily.</text>
</comment>